<gene>
    <name evidence="3" type="ORF">M3202_04875</name>
</gene>
<sequence length="139" mass="15957">MHVTETPVVVRYAETDQMGVVHHSNYLVWFELGRTELVKELGFHYAEMEKEGILSPVTDIQVSYKNPTTYGDIVTVKTWVAGYDGLRVTYHYEVVNEAGMICVVGSSTHVCVKKDTFRPVSIRKHLPEWDEAYKRIVHV</sequence>
<accession>A0A9X2DP48</accession>
<dbReference type="CDD" id="cd00586">
    <property type="entry name" value="4HBT"/>
    <property type="match status" value="1"/>
</dbReference>
<evidence type="ECO:0000256" key="2">
    <source>
        <dbReference type="ARBA" id="ARBA00022801"/>
    </source>
</evidence>
<dbReference type="Pfam" id="PF13279">
    <property type="entry name" value="4HBT_2"/>
    <property type="match status" value="1"/>
</dbReference>
<dbReference type="PIRSF" id="PIRSF003230">
    <property type="entry name" value="YbgC"/>
    <property type="match status" value="1"/>
</dbReference>
<dbReference type="PANTHER" id="PTHR31793:SF27">
    <property type="entry name" value="NOVEL THIOESTERASE SUPERFAMILY DOMAIN AND SAPOSIN A-TYPE DOMAIN CONTAINING PROTEIN (0610012H03RIK)"/>
    <property type="match status" value="1"/>
</dbReference>
<dbReference type="SUPFAM" id="SSF54637">
    <property type="entry name" value="Thioesterase/thiol ester dehydrase-isomerase"/>
    <property type="match status" value="1"/>
</dbReference>
<evidence type="ECO:0000256" key="1">
    <source>
        <dbReference type="ARBA" id="ARBA00005953"/>
    </source>
</evidence>
<reference evidence="3" key="1">
    <citation type="submission" date="2022-05" db="EMBL/GenBank/DDBJ databases">
        <title>Comparative Genomics of Spacecraft Associated Microbes.</title>
        <authorList>
            <person name="Tran M.T."/>
            <person name="Wright A."/>
            <person name="Seuylemezian A."/>
            <person name="Eisen J."/>
            <person name="Coil D."/>
        </authorList>
    </citation>
    <scope>NUCLEOTIDE SEQUENCE</scope>
    <source>
        <strain evidence="3">214.1.1</strain>
    </source>
</reference>
<comment type="caution">
    <text evidence="3">The sequence shown here is derived from an EMBL/GenBank/DDBJ whole genome shotgun (WGS) entry which is preliminary data.</text>
</comment>
<dbReference type="Proteomes" id="UP001139179">
    <property type="component" value="Unassembled WGS sequence"/>
</dbReference>
<dbReference type="InterPro" id="IPR006684">
    <property type="entry name" value="YbgC/YbaW"/>
</dbReference>
<dbReference type="EMBL" id="JAMBOL010000002">
    <property type="protein sequence ID" value="MCM3713410.1"/>
    <property type="molecule type" value="Genomic_DNA"/>
</dbReference>
<evidence type="ECO:0000313" key="3">
    <source>
        <dbReference type="EMBL" id="MCM3713410.1"/>
    </source>
</evidence>
<evidence type="ECO:0000313" key="4">
    <source>
        <dbReference type="Proteomes" id="UP001139179"/>
    </source>
</evidence>
<protein>
    <submittedName>
        <fullName evidence="3">Acyl-CoA thioesterase</fullName>
    </submittedName>
</protein>
<comment type="similarity">
    <text evidence="1">Belongs to the 4-hydroxybenzoyl-CoA thioesterase family.</text>
</comment>
<dbReference type="InterPro" id="IPR050563">
    <property type="entry name" value="4-hydroxybenzoyl-CoA_TE"/>
</dbReference>
<proteinExistence type="inferred from homology"/>
<dbReference type="NCBIfam" id="TIGR00051">
    <property type="entry name" value="YbgC/FadM family acyl-CoA thioesterase"/>
    <property type="match status" value="1"/>
</dbReference>
<organism evidence="3 4">
    <name type="scientific">Halalkalibacter oceani</name>
    <dbReference type="NCBI Taxonomy" id="1653776"/>
    <lineage>
        <taxon>Bacteria</taxon>
        <taxon>Bacillati</taxon>
        <taxon>Bacillota</taxon>
        <taxon>Bacilli</taxon>
        <taxon>Bacillales</taxon>
        <taxon>Bacillaceae</taxon>
        <taxon>Halalkalibacter</taxon>
    </lineage>
</organism>
<name>A0A9X2DP48_9BACI</name>
<dbReference type="PANTHER" id="PTHR31793">
    <property type="entry name" value="4-HYDROXYBENZOYL-COA THIOESTERASE FAMILY MEMBER"/>
    <property type="match status" value="1"/>
</dbReference>
<dbReference type="InterPro" id="IPR029069">
    <property type="entry name" value="HotDog_dom_sf"/>
</dbReference>
<keyword evidence="2" id="KW-0378">Hydrolase</keyword>
<keyword evidence="4" id="KW-1185">Reference proteome</keyword>
<dbReference type="RefSeq" id="WP_251222243.1">
    <property type="nucleotide sequence ID" value="NZ_JAMBOL010000002.1"/>
</dbReference>
<dbReference type="Gene3D" id="3.10.129.10">
    <property type="entry name" value="Hotdog Thioesterase"/>
    <property type="match status" value="1"/>
</dbReference>
<dbReference type="GO" id="GO:0047617">
    <property type="term" value="F:fatty acyl-CoA hydrolase activity"/>
    <property type="evidence" value="ECO:0007669"/>
    <property type="project" value="TreeGrafter"/>
</dbReference>
<dbReference type="AlphaFoldDB" id="A0A9X2DP48"/>